<keyword evidence="3" id="KW-1185">Reference proteome</keyword>
<proteinExistence type="predicted"/>
<accession>A0A392W7X4</accession>
<evidence type="ECO:0000256" key="1">
    <source>
        <dbReference type="SAM" id="MobiDB-lite"/>
    </source>
</evidence>
<evidence type="ECO:0000313" key="2">
    <source>
        <dbReference type="EMBL" id="MCI96744.1"/>
    </source>
</evidence>
<feature type="region of interest" description="Disordered" evidence="1">
    <location>
        <begin position="35"/>
        <end position="54"/>
    </location>
</feature>
<comment type="caution">
    <text evidence="2">The sequence shown here is derived from an EMBL/GenBank/DDBJ whole genome shotgun (WGS) entry which is preliminary data.</text>
</comment>
<organism evidence="2 3">
    <name type="scientific">Trifolium medium</name>
    <dbReference type="NCBI Taxonomy" id="97028"/>
    <lineage>
        <taxon>Eukaryota</taxon>
        <taxon>Viridiplantae</taxon>
        <taxon>Streptophyta</taxon>
        <taxon>Embryophyta</taxon>
        <taxon>Tracheophyta</taxon>
        <taxon>Spermatophyta</taxon>
        <taxon>Magnoliopsida</taxon>
        <taxon>eudicotyledons</taxon>
        <taxon>Gunneridae</taxon>
        <taxon>Pentapetalae</taxon>
        <taxon>rosids</taxon>
        <taxon>fabids</taxon>
        <taxon>Fabales</taxon>
        <taxon>Fabaceae</taxon>
        <taxon>Papilionoideae</taxon>
        <taxon>50 kb inversion clade</taxon>
        <taxon>NPAAA clade</taxon>
        <taxon>Hologalegina</taxon>
        <taxon>IRL clade</taxon>
        <taxon>Trifolieae</taxon>
        <taxon>Trifolium</taxon>
    </lineage>
</organism>
<dbReference type="Proteomes" id="UP000265520">
    <property type="component" value="Unassembled WGS sequence"/>
</dbReference>
<feature type="compositionally biased region" description="Polar residues" evidence="1">
    <location>
        <begin position="42"/>
        <end position="54"/>
    </location>
</feature>
<reference evidence="2 3" key="1">
    <citation type="journal article" date="2018" name="Front. Plant Sci.">
        <title>Red Clover (Trifolium pratense) and Zigzag Clover (T. medium) - A Picture of Genomic Similarities and Differences.</title>
        <authorList>
            <person name="Dluhosova J."/>
            <person name="Istvanek J."/>
            <person name="Nedelnik J."/>
            <person name="Repkova J."/>
        </authorList>
    </citation>
    <scope>NUCLEOTIDE SEQUENCE [LARGE SCALE GENOMIC DNA]</scope>
    <source>
        <strain evidence="3">cv. 10/8</strain>
        <tissue evidence="2">Leaf</tissue>
    </source>
</reference>
<feature type="non-terminal residue" evidence="2">
    <location>
        <position position="1"/>
    </location>
</feature>
<protein>
    <submittedName>
        <fullName evidence="2">Uncharacterized protein</fullName>
    </submittedName>
</protein>
<dbReference type="EMBL" id="LXQA011422926">
    <property type="protein sequence ID" value="MCI96744.1"/>
    <property type="molecule type" value="Genomic_DNA"/>
</dbReference>
<name>A0A392W7X4_9FABA</name>
<evidence type="ECO:0000313" key="3">
    <source>
        <dbReference type="Proteomes" id="UP000265520"/>
    </source>
</evidence>
<dbReference type="AlphaFoldDB" id="A0A392W7X4"/>
<sequence>EEQIANEEDIDAQVNLEVDQEEAIPTPKIKRIRNRPKWLNDCDTSTSTRKPNKK</sequence>